<dbReference type="EMBL" id="CP025791">
    <property type="protein sequence ID" value="AUP79636.1"/>
    <property type="molecule type" value="Genomic_DNA"/>
</dbReference>
<keyword evidence="4" id="KW-1185">Reference proteome</keyword>
<feature type="domain" description="SH3b" evidence="2">
    <location>
        <begin position="20"/>
        <end position="102"/>
    </location>
</feature>
<protein>
    <recommendedName>
        <fullName evidence="2">SH3b domain-containing protein</fullName>
    </recommendedName>
</protein>
<dbReference type="PROSITE" id="PS51781">
    <property type="entry name" value="SH3B"/>
    <property type="match status" value="1"/>
</dbReference>
<name>A0A2K9PRG5_9FLAO</name>
<dbReference type="AlphaFoldDB" id="A0A2K9PRG5"/>
<keyword evidence="1" id="KW-0732">Signal</keyword>
<dbReference type="Gene3D" id="2.30.30.40">
    <property type="entry name" value="SH3 Domains"/>
    <property type="match status" value="1"/>
</dbReference>
<feature type="signal peptide" evidence="1">
    <location>
        <begin position="1"/>
        <end position="19"/>
    </location>
</feature>
<evidence type="ECO:0000259" key="2">
    <source>
        <dbReference type="PROSITE" id="PS51781"/>
    </source>
</evidence>
<dbReference type="Pfam" id="PF08239">
    <property type="entry name" value="SH3_3"/>
    <property type="match status" value="1"/>
</dbReference>
<dbReference type="Proteomes" id="UP000235826">
    <property type="component" value="Chromosome"/>
</dbReference>
<evidence type="ECO:0000313" key="4">
    <source>
        <dbReference type="Proteomes" id="UP000235826"/>
    </source>
</evidence>
<dbReference type="RefSeq" id="WP_102756289.1">
    <property type="nucleotide sequence ID" value="NZ_CP025791.1"/>
</dbReference>
<dbReference type="InterPro" id="IPR003646">
    <property type="entry name" value="SH3-like_bac-type"/>
</dbReference>
<evidence type="ECO:0000256" key="1">
    <source>
        <dbReference type="SAM" id="SignalP"/>
    </source>
</evidence>
<accession>A0A2K9PRG5</accession>
<gene>
    <name evidence="3" type="ORF">C1H87_13330</name>
</gene>
<sequence length="284" mass="32866">MKTYINIIALLIAFNFAQAQELHYVKADNGLILREKPDRTSNRVTKLDYGTQLEVMEYTNLKLEVIDNNDVISGEWVKIITKEDDYSTEIGYVFNGYLTEEKLKKRFKVGFDELFSLSVDGLYAFVLKENKDTIDVALELGESIEEKNIRIKHHTDYKDIKVFQRYVNSVSIMNEGPHCDLLDWKSYYSSWVPLKPLKALNQFKTNSYTDDAWGKFKDVDINAFKQAVKTHCGDDWAELVKHVKSINEYPAVVSMSHISLKVVFTTMNDEKIEKIIVFEIPMGC</sequence>
<proteinExistence type="predicted"/>
<evidence type="ECO:0000313" key="3">
    <source>
        <dbReference type="EMBL" id="AUP79636.1"/>
    </source>
</evidence>
<feature type="chain" id="PRO_5014882046" description="SH3b domain-containing protein" evidence="1">
    <location>
        <begin position="20"/>
        <end position="284"/>
    </location>
</feature>
<dbReference type="KEGG" id="fek:C1H87_13330"/>
<dbReference type="OrthoDB" id="5984340at2"/>
<reference evidence="3 4" key="1">
    <citation type="submission" date="2018-01" db="EMBL/GenBank/DDBJ databases">
        <title>Complete genome sequence of Flavivirga eckloniae ECD14 isolated from seaweed Ecklonia cava.</title>
        <authorList>
            <person name="Lee J.H."/>
            <person name="Baik K.S."/>
            <person name="Seong C.N."/>
        </authorList>
    </citation>
    <scope>NUCLEOTIDE SEQUENCE [LARGE SCALE GENOMIC DNA]</scope>
    <source>
        <strain evidence="3 4">ECD14</strain>
    </source>
</reference>
<organism evidence="3 4">
    <name type="scientific">Flavivirga eckloniae</name>
    <dbReference type="NCBI Taxonomy" id="1803846"/>
    <lineage>
        <taxon>Bacteria</taxon>
        <taxon>Pseudomonadati</taxon>
        <taxon>Bacteroidota</taxon>
        <taxon>Flavobacteriia</taxon>
        <taxon>Flavobacteriales</taxon>
        <taxon>Flavobacteriaceae</taxon>
        <taxon>Flavivirga</taxon>
    </lineage>
</organism>